<keyword evidence="1" id="KW-0812">Transmembrane</keyword>
<keyword evidence="3" id="KW-1185">Reference proteome</keyword>
<organism evidence="2 3">
    <name type="scientific">Apostasia shenzhenica</name>
    <dbReference type="NCBI Taxonomy" id="1088818"/>
    <lineage>
        <taxon>Eukaryota</taxon>
        <taxon>Viridiplantae</taxon>
        <taxon>Streptophyta</taxon>
        <taxon>Embryophyta</taxon>
        <taxon>Tracheophyta</taxon>
        <taxon>Spermatophyta</taxon>
        <taxon>Magnoliopsida</taxon>
        <taxon>Liliopsida</taxon>
        <taxon>Asparagales</taxon>
        <taxon>Orchidaceae</taxon>
        <taxon>Apostasioideae</taxon>
        <taxon>Apostasia</taxon>
    </lineage>
</organism>
<protein>
    <submittedName>
        <fullName evidence="2">Uncharacterized protein</fullName>
    </submittedName>
</protein>
<accession>A0A2H9ZT22</accession>
<sequence length="72" mass="8173">MMAGMVDSITLGATTRRAKIVCGLDWSEFASTQWLYRLSQALLLLTLPKLGLIIARFWFKVETWKSNRKAAP</sequence>
<evidence type="ECO:0000313" key="3">
    <source>
        <dbReference type="Proteomes" id="UP000236161"/>
    </source>
</evidence>
<dbReference type="AlphaFoldDB" id="A0A2H9ZT22"/>
<name>A0A2H9ZT22_9ASPA</name>
<reference evidence="2 3" key="1">
    <citation type="journal article" date="2017" name="Nature">
        <title>The Apostasia genome and the evolution of orchids.</title>
        <authorList>
            <person name="Zhang G.Q."/>
            <person name="Liu K.W."/>
            <person name="Li Z."/>
            <person name="Lohaus R."/>
            <person name="Hsiao Y.Y."/>
            <person name="Niu S.C."/>
            <person name="Wang J.Y."/>
            <person name="Lin Y.C."/>
            <person name="Xu Q."/>
            <person name="Chen L.J."/>
            <person name="Yoshida K."/>
            <person name="Fujiwara S."/>
            <person name="Wang Z.W."/>
            <person name="Zhang Y.Q."/>
            <person name="Mitsuda N."/>
            <person name="Wang M."/>
            <person name="Liu G.H."/>
            <person name="Pecoraro L."/>
            <person name="Huang H.X."/>
            <person name="Xiao X.J."/>
            <person name="Lin M."/>
            <person name="Wu X.Y."/>
            <person name="Wu W.L."/>
            <person name="Chen Y.Y."/>
            <person name="Chang S.B."/>
            <person name="Sakamoto S."/>
            <person name="Ohme-Takagi M."/>
            <person name="Yagi M."/>
            <person name="Zeng S.J."/>
            <person name="Shen C.Y."/>
            <person name="Yeh C.M."/>
            <person name="Luo Y.B."/>
            <person name="Tsai W.C."/>
            <person name="Van de Peer Y."/>
            <person name="Liu Z.J."/>
        </authorList>
    </citation>
    <scope>NUCLEOTIDE SEQUENCE [LARGE SCALE GENOMIC DNA]</scope>
    <source>
        <strain evidence="3">cv. Shenzhen</strain>
        <tissue evidence="2">Stem</tissue>
    </source>
</reference>
<keyword evidence="1" id="KW-0472">Membrane</keyword>
<gene>
    <name evidence="2" type="ORF">AXF42_Ash021533</name>
</gene>
<dbReference type="Proteomes" id="UP000236161">
    <property type="component" value="Unassembled WGS sequence"/>
</dbReference>
<proteinExistence type="predicted"/>
<feature type="transmembrane region" description="Helical" evidence="1">
    <location>
        <begin position="34"/>
        <end position="59"/>
    </location>
</feature>
<dbReference type="EMBL" id="KZ454144">
    <property type="protein sequence ID" value="PKA46428.1"/>
    <property type="molecule type" value="Genomic_DNA"/>
</dbReference>
<evidence type="ECO:0000256" key="1">
    <source>
        <dbReference type="SAM" id="Phobius"/>
    </source>
</evidence>
<evidence type="ECO:0000313" key="2">
    <source>
        <dbReference type="EMBL" id="PKA46428.1"/>
    </source>
</evidence>
<keyword evidence="1" id="KW-1133">Transmembrane helix</keyword>